<organism evidence="2 3">
    <name type="scientific">Brachybacterium sacelli</name>
    <dbReference type="NCBI Taxonomy" id="173364"/>
    <lineage>
        <taxon>Bacteria</taxon>
        <taxon>Bacillati</taxon>
        <taxon>Actinomycetota</taxon>
        <taxon>Actinomycetes</taxon>
        <taxon>Micrococcales</taxon>
        <taxon>Dermabacteraceae</taxon>
        <taxon>Brachybacterium</taxon>
    </lineage>
</organism>
<dbReference type="PANTHER" id="PTHR13887">
    <property type="entry name" value="GLUTATHIONE S-TRANSFERASE KAPPA"/>
    <property type="match status" value="1"/>
</dbReference>
<keyword evidence="3" id="KW-1185">Reference proteome</keyword>
<sequence length="216" mass="23704">MTSTGTELHVWADIRCPWCWMGHRRIAAAITRTGVPARVAHRSYLLEPQGPATGRRLVRDLALSVWGLSSEEWAGLRDRIQRSAREDGLTIRMDSVRAIDSRDAHRVLALVAARGLDTAAAWDAMFAAHLEHHHDLEDWDQLVRIGVQAGLDPGDVRALAESDDFVTDVLDDHHEARSRDVGEVPAVVCGARQLSGARSVHELETFVRSAASGAVA</sequence>
<comment type="caution">
    <text evidence="2">The sequence shown here is derived from an EMBL/GenBank/DDBJ whole genome shotgun (WGS) entry which is preliminary data.</text>
</comment>
<dbReference type="EMBL" id="JAGIOD010000001">
    <property type="protein sequence ID" value="MBP2381384.1"/>
    <property type="molecule type" value="Genomic_DNA"/>
</dbReference>
<dbReference type="RefSeq" id="WP_209900488.1">
    <property type="nucleotide sequence ID" value="NZ_BAAAJW010000002.1"/>
</dbReference>
<evidence type="ECO:0000259" key="1">
    <source>
        <dbReference type="Pfam" id="PF01323"/>
    </source>
</evidence>
<name>A0ABS4X0Y1_9MICO</name>
<dbReference type="InterPro" id="IPR036249">
    <property type="entry name" value="Thioredoxin-like_sf"/>
</dbReference>
<reference evidence="2 3" key="1">
    <citation type="submission" date="2021-03" db="EMBL/GenBank/DDBJ databases">
        <title>Sequencing the genomes of 1000 actinobacteria strains.</title>
        <authorList>
            <person name="Klenk H.-P."/>
        </authorList>
    </citation>
    <scope>NUCLEOTIDE SEQUENCE [LARGE SCALE GENOMIC DNA]</scope>
    <source>
        <strain evidence="2 3">DSM 14566</strain>
    </source>
</reference>
<gene>
    <name evidence="2" type="ORF">JOF43_001341</name>
</gene>
<protein>
    <submittedName>
        <fullName evidence="2">DsbA family dithiol-disulfide isomerase</fullName>
    </submittedName>
</protein>
<feature type="domain" description="DSBA-like thioredoxin" evidence="1">
    <location>
        <begin position="8"/>
        <end position="205"/>
    </location>
</feature>
<dbReference type="Pfam" id="PF01323">
    <property type="entry name" value="DSBA"/>
    <property type="match status" value="1"/>
</dbReference>
<keyword evidence="2" id="KW-0413">Isomerase</keyword>
<evidence type="ECO:0000313" key="3">
    <source>
        <dbReference type="Proteomes" id="UP001519290"/>
    </source>
</evidence>
<accession>A0ABS4X0Y1</accession>
<dbReference type="Proteomes" id="UP001519290">
    <property type="component" value="Unassembled WGS sequence"/>
</dbReference>
<evidence type="ECO:0000313" key="2">
    <source>
        <dbReference type="EMBL" id="MBP2381384.1"/>
    </source>
</evidence>
<dbReference type="PANTHER" id="PTHR13887:SF41">
    <property type="entry name" value="THIOREDOXIN SUPERFAMILY PROTEIN"/>
    <property type="match status" value="1"/>
</dbReference>
<proteinExistence type="predicted"/>
<dbReference type="InterPro" id="IPR001853">
    <property type="entry name" value="DSBA-like_thioredoxin_dom"/>
</dbReference>
<dbReference type="Gene3D" id="3.40.30.10">
    <property type="entry name" value="Glutaredoxin"/>
    <property type="match status" value="1"/>
</dbReference>
<dbReference type="SUPFAM" id="SSF52833">
    <property type="entry name" value="Thioredoxin-like"/>
    <property type="match status" value="1"/>
</dbReference>
<dbReference type="GO" id="GO:0016853">
    <property type="term" value="F:isomerase activity"/>
    <property type="evidence" value="ECO:0007669"/>
    <property type="project" value="UniProtKB-KW"/>
</dbReference>